<evidence type="ECO:0000256" key="1">
    <source>
        <dbReference type="SAM" id="MobiDB-lite"/>
    </source>
</evidence>
<dbReference type="Proteomes" id="UP000507470">
    <property type="component" value="Unassembled WGS sequence"/>
</dbReference>
<organism evidence="2 3">
    <name type="scientific">Mytilus coruscus</name>
    <name type="common">Sea mussel</name>
    <dbReference type="NCBI Taxonomy" id="42192"/>
    <lineage>
        <taxon>Eukaryota</taxon>
        <taxon>Metazoa</taxon>
        <taxon>Spiralia</taxon>
        <taxon>Lophotrochozoa</taxon>
        <taxon>Mollusca</taxon>
        <taxon>Bivalvia</taxon>
        <taxon>Autobranchia</taxon>
        <taxon>Pteriomorphia</taxon>
        <taxon>Mytilida</taxon>
        <taxon>Mytiloidea</taxon>
        <taxon>Mytilidae</taxon>
        <taxon>Mytilinae</taxon>
        <taxon>Mytilus</taxon>
    </lineage>
</organism>
<sequence>MPTLRSKGVQRNAQLWMPPKCVVQTLAKNVDCLIQYYLSAGLHFAPMPEFLVEGCLLKLQSGEIEYNFGPESLAKDIKGERLFPEKKKLPKRKIPRTPQKSKKWKLKPQASTLKNKHSMGKISDAYSHTTKAYPPPPPMPPQKEVIPPPPLIKI</sequence>
<evidence type="ECO:0000313" key="2">
    <source>
        <dbReference type="EMBL" id="CAC5387981.1"/>
    </source>
</evidence>
<name>A0A6J8BXN0_MYTCO</name>
<dbReference type="EMBL" id="CACVKT020004098">
    <property type="protein sequence ID" value="CAC5387981.1"/>
    <property type="molecule type" value="Genomic_DNA"/>
</dbReference>
<feature type="region of interest" description="Disordered" evidence="1">
    <location>
        <begin position="85"/>
        <end position="154"/>
    </location>
</feature>
<dbReference type="AlphaFoldDB" id="A0A6J8BXN0"/>
<protein>
    <submittedName>
        <fullName evidence="2">Uncharacterized protein</fullName>
    </submittedName>
</protein>
<evidence type="ECO:0000313" key="3">
    <source>
        <dbReference type="Proteomes" id="UP000507470"/>
    </source>
</evidence>
<reference evidence="2 3" key="1">
    <citation type="submission" date="2020-06" db="EMBL/GenBank/DDBJ databases">
        <authorList>
            <person name="Li R."/>
            <person name="Bekaert M."/>
        </authorList>
    </citation>
    <scope>NUCLEOTIDE SEQUENCE [LARGE SCALE GENOMIC DNA]</scope>
    <source>
        <strain evidence="3">wild</strain>
    </source>
</reference>
<accession>A0A6J8BXN0</accession>
<feature type="compositionally biased region" description="Pro residues" evidence="1">
    <location>
        <begin position="133"/>
        <end position="154"/>
    </location>
</feature>
<proteinExistence type="predicted"/>
<feature type="compositionally biased region" description="Basic residues" evidence="1">
    <location>
        <begin position="88"/>
        <end position="106"/>
    </location>
</feature>
<gene>
    <name evidence="2" type="ORF">MCOR_23273</name>
</gene>
<keyword evidence="3" id="KW-1185">Reference proteome</keyword>
<dbReference type="OrthoDB" id="10626542at2759"/>